<comment type="caution">
    <text evidence="15">The sequence shown here is derived from an EMBL/GenBank/DDBJ whole genome shotgun (WGS) entry which is preliminary data.</text>
</comment>
<evidence type="ECO:0000256" key="5">
    <source>
        <dbReference type="ARBA" id="ARBA00022679"/>
    </source>
</evidence>
<keyword evidence="6 13" id="KW-0812">Transmembrane</keyword>
<evidence type="ECO:0000256" key="13">
    <source>
        <dbReference type="SAM" id="Phobius"/>
    </source>
</evidence>
<dbReference type="SMART" id="SM00387">
    <property type="entry name" value="HATPase_c"/>
    <property type="match status" value="1"/>
</dbReference>
<evidence type="ECO:0000256" key="10">
    <source>
        <dbReference type="ARBA" id="ARBA00022989"/>
    </source>
</evidence>
<sequence length="463" mass="52193">MWLTKKWGEKVALNSIKRRTLFIVMSVFTLVSLLVMVIGLVFANHEVEELFDARLAQQARLLLVLSDNISHEDHHTTRTLLKDITNTDQSVGHKYESKIFYQLWNADQLSASSSPLTLTPQKSDEAGYSVANADGYEWRVFTLHQIHGDKKVVVAERADIRGEIAQQIVIQTLMPELLGWPIVAIFVSLAVGLGLAPLRQLASKITQLTPEKLEPIYLPITTKELTPVQNALNHLLTEVDVLMEREKRFIADATHELRTPLSILKIHAQNALTADNDLEQRHSLEQLVKGVDRSTRIVSQLLVLARLEHQKHPIKAHSADFLVLTRAIIADILPLAWKKNIEITLDADEESAWNSLMDSSHIEILLQNLLSNSLKFSPDHSVIQVRLSQHANIIQLSVVDNGHGVTEEQRQRLSERFYRSSKIEGVGLGLSIVKNIVDKYHGTLEYRDSPQQGLTVNVMLPTL</sequence>
<dbReference type="Gene3D" id="3.30.565.10">
    <property type="entry name" value="Histidine kinase-like ATPase, C-terminal domain"/>
    <property type="match status" value="1"/>
</dbReference>
<keyword evidence="4" id="KW-0597">Phosphoprotein</keyword>
<evidence type="ECO:0000256" key="3">
    <source>
        <dbReference type="ARBA" id="ARBA00012438"/>
    </source>
</evidence>
<keyword evidence="9" id="KW-0067">ATP-binding</keyword>
<organism evidence="15 16">
    <name type="scientific">Marinomonas algarum</name>
    <dbReference type="NCBI Taxonomy" id="2883105"/>
    <lineage>
        <taxon>Bacteria</taxon>
        <taxon>Pseudomonadati</taxon>
        <taxon>Pseudomonadota</taxon>
        <taxon>Gammaproteobacteria</taxon>
        <taxon>Oceanospirillales</taxon>
        <taxon>Oceanospirillaceae</taxon>
        <taxon>Marinomonas</taxon>
    </lineage>
</organism>
<dbReference type="Pfam" id="PF02518">
    <property type="entry name" value="HATPase_c"/>
    <property type="match status" value="1"/>
</dbReference>
<evidence type="ECO:0000313" key="16">
    <source>
        <dbReference type="Proteomes" id="UP001139095"/>
    </source>
</evidence>
<feature type="domain" description="Histidine kinase" evidence="14">
    <location>
        <begin position="252"/>
        <end position="463"/>
    </location>
</feature>
<dbReference type="Gene3D" id="1.10.287.130">
    <property type="match status" value="1"/>
</dbReference>
<dbReference type="GO" id="GO:0005886">
    <property type="term" value="C:plasma membrane"/>
    <property type="evidence" value="ECO:0007669"/>
    <property type="project" value="TreeGrafter"/>
</dbReference>
<dbReference type="InterPro" id="IPR003594">
    <property type="entry name" value="HATPase_dom"/>
</dbReference>
<keyword evidence="5" id="KW-0808">Transferase</keyword>
<dbReference type="SUPFAM" id="SSF55874">
    <property type="entry name" value="ATPase domain of HSP90 chaperone/DNA topoisomerase II/histidine kinase"/>
    <property type="match status" value="1"/>
</dbReference>
<keyword evidence="12 13" id="KW-0472">Membrane</keyword>
<dbReference type="Pfam" id="PF00512">
    <property type="entry name" value="HisKA"/>
    <property type="match status" value="1"/>
</dbReference>
<evidence type="ECO:0000259" key="14">
    <source>
        <dbReference type="PROSITE" id="PS50109"/>
    </source>
</evidence>
<dbReference type="PANTHER" id="PTHR45436:SF14">
    <property type="entry name" value="SENSOR PROTEIN QSEC"/>
    <property type="match status" value="1"/>
</dbReference>
<gene>
    <name evidence="15" type="ORF">LG368_04550</name>
</gene>
<evidence type="ECO:0000256" key="7">
    <source>
        <dbReference type="ARBA" id="ARBA00022741"/>
    </source>
</evidence>
<dbReference type="InterPro" id="IPR003661">
    <property type="entry name" value="HisK_dim/P_dom"/>
</dbReference>
<feature type="transmembrane region" description="Helical" evidence="13">
    <location>
        <begin position="21"/>
        <end position="43"/>
    </location>
</feature>
<protein>
    <recommendedName>
        <fullName evidence="3">histidine kinase</fullName>
        <ecNumber evidence="3">2.7.13.3</ecNumber>
    </recommendedName>
</protein>
<dbReference type="CDD" id="cd00075">
    <property type="entry name" value="HATPase"/>
    <property type="match status" value="1"/>
</dbReference>
<dbReference type="EMBL" id="JAJATW010000004">
    <property type="protein sequence ID" value="MCB5161169.1"/>
    <property type="molecule type" value="Genomic_DNA"/>
</dbReference>
<evidence type="ECO:0000256" key="12">
    <source>
        <dbReference type="ARBA" id="ARBA00023136"/>
    </source>
</evidence>
<dbReference type="RefSeq" id="WP_226753549.1">
    <property type="nucleotide sequence ID" value="NZ_JAJATW010000004.1"/>
</dbReference>
<dbReference type="PANTHER" id="PTHR45436">
    <property type="entry name" value="SENSOR HISTIDINE KINASE YKOH"/>
    <property type="match status" value="1"/>
</dbReference>
<dbReference type="PRINTS" id="PR00344">
    <property type="entry name" value="BCTRLSENSOR"/>
</dbReference>
<evidence type="ECO:0000256" key="8">
    <source>
        <dbReference type="ARBA" id="ARBA00022777"/>
    </source>
</evidence>
<dbReference type="PROSITE" id="PS50109">
    <property type="entry name" value="HIS_KIN"/>
    <property type="match status" value="1"/>
</dbReference>
<evidence type="ECO:0000256" key="1">
    <source>
        <dbReference type="ARBA" id="ARBA00000085"/>
    </source>
</evidence>
<dbReference type="Pfam" id="PF08521">
    <property type="entry name" value="2CSK_N"/>
    <property type="match status" value="1"/>
</dbReference>
<evidence type="ECO:0000256" key="6">
    <source>
        <dbReference type="ARBA" id="ARBA00022692"/>
    </source>
</evidence>
<proteinExistence type="predicted"/>
<keyword evidence="8 15" id="KW-0418">Kinase</keyword>
<accession>A0A9X1IKF9</accession>
<dbReference type="InterPro" id="IPR004358">
    <property type="entry name" value="Sig_transdc_His_kin-like_C"/>
</dbReference>
<dbReference type="InterPro" id="IPR013727">
    <property type="entry name" value="2CSK_N"/>
</dbReference>
<dbReference type="AlphaFoldDB" id="A0A9X1IKF9"/>
<dbReference type="EC" id="2.7.13.3" evidence="3"/>
<dbReference type="InterPro" id="IPR036890">
    <property type="entry name" value="HATPase_C_sf"/>
</dbReference>
<comment type="subcellular location">
    <subcellularLocation>
        <location evidence="2">Membrane</location>
        <topology evidence="2">Multi-pass membrane protein</topology>
    </subcellularLocation>
</comment>
<comment type="catalytic activity">
    <reaction evidence="1">
        <text>ATP + protein L-histidine = ADP + protein N-phospho-L-histidine.</text>
        <dbReference type="EC" id="2.7.13.3"/>
    </reaction>
</comment>
<keyword evidence="7" id="KW-0547">Nucleotide-binding</keyword>
<dbReference type="Proteomes" id="UP001139095">
    <property type="component" value="Unassembled WGS sequence"/>
</dbReference>
<reference evidence="15" key="1">
    <citation type="submission" date="2021-10" db="EMBL/GenBank/DDBJ databases">
        <title>Marinomonas pontica sp. nov., isolated from the Black Sea.</title>
        <authorList>
            <person name="Zhao L.-H."/>
            <person name="Xue J.-H."/>
        </authorList>
    </citation>
    <scope>NUCLEOTIDE SEQUENCE</scope>
    <source>
        <strain evidence="15">E8</strain>
    </source>
</reference>
<keyword evidence="10 13" id="KW-1133">Transmembrane helix</keyword>
<keyword evidence="16" id="KW-1185">Reference proteome</keyword>
<dbReference type="SUPFAM" id="SSF47384">
    <property type="entry name" value="Homodimeric domain of signal transducing histidine kinase"/>
    <property type="match status" value="1"/>
</dbReference>
<name>A0A9X1IKF9_9GAMM</name>
<dbReference type="InterPro" id="IPR005467">
    <property type="entry name" value="His_kinase_dom"/>
</dbReference>
<evidence type="ECO:0000256" key="11">
    <source>
        <dbReference type="ARBA" id="ARBA00023012"/>
    </source>
</evidence>
<dbReference type="GO" id="GO:0005524">
    <property type="term" value="F:ATP binding"/>
    <property type="evidence" value="ECO:0007669"/>
    <property type="project" value="UniProtKB-KW"/>
</dbReference>
<dbReference type="CDD" id="cd00082">
    <property type="entry name" value="HisKA"/>
    <property type="match status" value="1"/>
</dbReference>
<keyword evidence="11" id="KW-0902">Two-component regulatory system</keyword>
<evidence type="ECO:0000313" key="15">
    <source>
        <dbReference type="EMBL" id="MCB5161169.1"/>
    </source>
</evidence>
<evidence type="ECO:0000256" key="9">
    <source>
        <dbReference type="ARBA" id="ARBA00022840"/>
    </source>
</evidence>
<evidence type="ECO:0000256" key="2">
    <source>
        <dbReference type="ARBA" id="ARBA00004141"/>
    </source>
</evidence>
<evidence type="ECO:0000256" key="4">
    <source>
        <dbReference type="ARBA" id="ARBA00022553"/>
    </source>
</evidence>
<dbReference type="InterPro" id="IPR036097">
    <property type="entry name" value="HisK_dim/P_sf"/>
</dbReference>
<dbReference type="InterPro" id="IPR050428">
    <property type="entry name" value="TCS_sensor_his_kinase"/>
</dbReference>
<dbReference type="SMART" id="SM00388">
    <property type="entry name" value="HisKA"/>
    <property type="match status" value="1"/>
</dbReference>
<dbReference type="GO" id="GO:0000155">
    <property type="term" value="F:phosphorelay sensor kinase activity"/>
    <property type="evidence" value="ECO:0007669"/>
    <property type="project" value="InterPro"/>
</dbReference>